<evidence type="ECO:0000313" key="2">
    <source>
        <dbReference type="Proteomes" id="UP000033924"/>
    </source>
</evidence>
<proteinExistence type="predicted"/>
<dbReference type="Pfam" id="PF13262">
    <property type="entry name" value="DUF4054"/>
    <property type="match status" value="1"/>
</dbReference>
<dbReference type="RefSeq" id="WP_016192073.1">
    <property type="nucleotide sequence ID" value="NZ_CP089932.1"/>
</dbReference>
<reference evidence="1 2" key="1">
    <citation type="submission" date="2015-01" db="EMBL/GenBank/DDBJ databases">
        <title>Erwinia tracheiphila.</title>
        <authorList>
            <person name="Shapiro L.R."/>
        </authorList>
    </citation>
    <scope>NUCLEOTIDE SEQUENCE [LARGE SCALE GENOMIC DNA]</scope>
    <source>
        <strain evidence="1 2">BuffGH</strain>
    </source>
</reference>
<dbReference type="STRING" id="65700.SY86_11725"/>
<gene>
    <name evidence="1" type="ORF">SY86_11725</name>
</gene>
<dbReference type="EMBL" id="JXNU01000003">
    <property type="protein sequence ID" value="KKF35942.1"/>
    <property type="molecule type" value="Genomic_DNA"/>
</dbReference>
<dbReference type="InterPro" id="IPR025127">
    <property type="entry name" value="DUF4054"/>
</dbReference>
<accession>A0A0M2KF27</accession>
<organism evidence="1 2">
    <name type="scientific">Erwinia tracheiphila</name>
    <dbReference type="NCBI Taxonomy" id="65700"/>
    <lineage>
        <taxon>Bacteria</taxon>
        <taxon>Pseudomonadati</taxon>
        <taxon>Pseudomonadota</taxon>
        <taxon>Gammaproteobacteria</taxon>
        <taxon>Enterobacterales</taxon>
        <taxon>Erwiniaceae</taxon>
        <taxon>Erwinia</taxon>
    </lineage>
</organism>
<protein>
    <submittedName>
        <fullName evidence="1">Phage related-protein</fullName>
    </submittedName>
</protein>
<keyword evidence="2" id="KW-1185">Reference proteome</keyword>
<comment type="caution">
    <text evidence="1">The sequence shown here is derived from an EMBL/GenBank/DDBJ whole genome shotgun (WGS) entry which is preliminary data.</text>
</comment>
<dbReference type="Proteomes" id="UP000033924">
    <property type="component" value="Unassembled WGS sequence"/>
</dbReference>
<evidence type="ECO:0000313" key="1">
    <source>
        <dbReference type="EMBL" id="KKF35942.1"/>
    </source>
</evidence>
<dbReference type="PATRIC" id="fig|65700.7.peg.2969"/>
<sequence>MIMDAGTFPLEAFRVLYPQFNDVPADDIFIIAKSATCYFSECQGICTSELWMLVVTHMLMLRQMAAKGESPSGAVTSATIDKVSVSFAAPPTSSNWSHWYNLTPFGQQYLALIKRCSVPRYIGGMGERAAFRSVGGRFPMRGRLRR</sequence>
<name>A0A0M2KF27_9GAMM</name>
<dbReference type="AlphaFoldDB" id="A0A0M2KF27"/>